<dbReference type="InterPro" id="IPR046947">
    <property type="entry name" value="LytR-like"/>
</dbReference>
<keyword evidence="5" id="KW-1185">Reference proteome</keyword>
<dbReference type="OrthoDB" id="2168082at2"/>
<dbReference type="InterPro" id="IPR007492">
    <property type="entry name" value="LytTR_DNA-bd_dom"/>
</dbReference>
<reference evidence="4 5" key="1">
    <citation type="submission" date="2018-02" db="EMBL/GenBank/DDBJ databases">
        <title>Genomic Encyclopedia of Archaeal and Bacterial Type Strains, Phase II (KMG-II): from individual species to whole genera.</title>
        <authorList>
            <person name="Goeker M."/>
        </authorList>
    </citation>
    <scope>NUCLEOTIDE SEQUENCE [LARGE SCALE GENOMIC DNA]</scope>
    <source>
        <strain evidence="4 5">DSM 16809</strain>
    </source>
</reference>
<dbReference type="Pfam" id="PF04397">
    <property type="entry name" value="LytTR"/>
    <property type="match status" value="1"/>
</dbReference>
<feature type="domain" description="HTH LytTR-type" evidence="3">
    <location>
        <begin position="146"/>
        <end position="248"/>
    </location>
</feature>
<dbReference type="Proteomes" id="UP000239002">
    <property type="component" value="Unassembled WGS sequence"/>
</dbReference>
<gene>
    <name evidence="4" type="ORF">LY01_02367</name>
</gene>
<accession>A0A2S6IH96</accession>
<dbReference type="SMART" id="SM00850">
    <property type="entry name" value="LytTR"/>
    <property type="match status" value="1"/>
</dbReference>
<dbReference type="AlphaFoldDB" id="A0A2S6IH96"/>
<dbReference type="GO" id="GO:0003677">
    <property type="term" value="F:DNA binding"/>
    <property type="evidence" value="ECO:0007669"/>
    <property type="project" value="InterPro"/>
</dbReference>
<feature type="modified residue" description="4-aspartylphosphate" evidence="1">
    <location>
        <position position="56"/>
    </location>
</feature>
<evidence type="ECO:0000313" key="5">
    <source>
        <dbReference type="Proteomes" id="UP000239002"/>
    </source>
</evidence>
<dbReference type="PANTHER" id="PTHR37299">
    <property type="entry name" value="TRANSCRIPTIONAL REGULATOR-RELATED"/>
    <property type="match status" value="1"/>
</dbReference>
<evidence type="ECO:0000259" key="2">
    <source>
        <dbReference type="PROSITE" id="PS50110"/>
    </source>
</evidence>
<dbReference type="Gene3D" id="3.40.50.2300">
    <property type="match status" value="1"/>
</dbReference>
<dbReference type="InterPro" id="IPR011006">
    <property type="entry name" value="CheY-like_superfamily"/>
</dbReference>
<organism evidence="4 5">
    <name type="scientific">Nonlabens xylanidelens</name>
    <dbReference type="NCBI Taxonomy" id="191564"/>
    <lineage>
        <taxon>Bacteria</taxon>
        <taxon>Pseudomonadati</taxon>
        <taxon>Bacteroidota</taxon>
        <taxon>Flavobacteriia</taxon>
        <taxon>Flavobacteriales</taxon>
        <taxon>Flavobacteriaceae</taxon>
        <taxon>Nonlabens</taxon>
    </lineage>
</organism>
<evidence type="ECO:0000313" key="4">
    <source>
        <dbReference type="EMBL" id="PPK93584.1"/>
    </source>
</evidence>
<proteinExistence type="predicted"/>
<dbReference type="RefSeq" id="WP_104516040.1">
    <property type="nucleotide sequence ID" value="NZ_MQVW01000024.1"/>
</dbReference>
<keyword evidence="1" id="KW-0597">Phosphoprotein</keyword>
<dbReference type="EMBL" id="PTJE01000006">
    <property type="protein sequence ID" value="PPK93584.1"/>
    <property type="molecule type" value="Genomic_DNA"/>
</dbReference>
<dbReference type="Pfam" id="PF00072">
    <property type="entry name" value="Response_reg"/>
    <property type="match status" value="1"/>
</dbReference>
<protein>
    <submittedName>
        <fullName evidence="4">LytTR family two component transcriptional regulator</fullName>
    </submittedName>
</protein>
<name>A0A2S6IH96_9FLAO</name>
<feature type="domain" description="Response regulatory" evidence="2">
    <location>
        <begin position="3"/>
        <end position="117"/>
    </location>
</feature>
<evidence type="ECO:0000256" key="1">
    <source>
        <dbReference type="PROSITE-ProRule" id="PRU00169"/>
    </source>
</evidence>
<dbReference type="GO" id="GO:0000156">
    <property type="term" value="F:phosphorelay response regulator activity"/>
    <property type="evidence" value="ECO:0007669"/>
    <property type="project" value="InterPro"/>
</dbReference>
<dbReference type="Gene3D" id="2.40.50.1020">
    <property type="entry name" value="LytTr DNA-binding domain"/>
    <property type="match status" value="1"/>
</dbReference>
<dbReference type="PANTHER" id="PTHR37299:SF1">
    <property type="entry name" value="STAGE 0 SPORULATION PROTEIN A HOMOLOG"/>
    <property type="match status" value="1"/>
</dbReference>
<evidence type="ECO:0000259" key="3">
    <source>
        <dbReference type="PROSITE" id="PS50930"/>
    </source>
</evidence>
<comment type="caution">
    <text evidence="4">The sequence shown here is derived from an EMBL/GenBank/DDBJ whole genome shotgun (WGS) entry which is preliminary data.</text>
</comment>
<dbReference type="InterPro" id="IPR001789">
    <property type="entry name" value="Sig_transdc_resp-reg_receiver"/>
</dbReference>
<dbReference type="PROSITE" id="PS50110">
    <property type="entry name" value="RESPONSE_REGULATORY"/>
    <property type="match status" value="1"/>
</dbReference>
<dbReference type="SMART" id="SM00448">
    <property type="entry name" value="REC"/>
    <property type="match status" value="1"/>
</dbReference>
<sequence>MINVIIIDDESHGRSLLHNLLEKELGDQYQLKESCSSVKEGVKAIQQHKVDLVFLDIQMPEEDGFELFNYFENIDFEIIFVTAFDQYAIKAFKCSALHYLLKPIDPVQLHEAIERYKNSKENKKAILKKFDVFAEYIEGQQEKKRIVFNTTTGFEVVVIKELVHIAAEGNYSQLYFKDGSNKLVTSSLKGIEDCLPDSYFLRIHHGHIINLNAVEKFTKTDREVTLINGDTLKVAERKLKLFLSRISEAI</sequence>
<dbReference type="PROSITE" id="PS50930">
    <property type="entry name" value="HTH_LYTTR"/>
    <property type="match status" value="1"/>
</dbReference>
<dbReference type="SUPFAM" id="SSF52172">
    <property type="entry name" value="CheY-like"/>
    <property type="match status" value="1"/>
</dbReference>